<protein>
    <submittedName>
        <fullName evidence="3">PPOX class F420-dependent enzyme</fullName>
    </submittedName>
    <submittedName>
        <fullName evidence="4">TIGR03618 family F420-dependent PPOX class oxidoreductase</fullName>
    </submittedName>
</protein>
<reference evidence="4 5" key="1">
    <citation type="journal article" date="2008" name="Int. J. Syst. Evol. Microbiol.">
        <title>Nocardioides daphniae sp. nov., isolated from Daphnia cucullata (Crustacea: Cladocera).</title>
        <authorList>
            <person name="Toth E.M."/>
            <person name="Keki Z."/>
            <person name="Homonnay Z.G."/>
            <person name="Borsodi A.K."/>
            <person name="Marialigeti K."/>
            <person name="Schumann P."/>
        </authorList>
    </citation>
    <scope>NUCLEOTIDE SEQUENCE [LARGE SCALE GENOMIC DNA]</scope>
    <source>
        <strain evidence="4 5">JCM 16608</strain>
    </source>
</reference>
<reference evidence="6" key="3">
    <citation type="journal article" date="2019" name="Int. J. Syst. Evol. Microbiol.">
        <title>The Global Catalogue of Microorganisms (GCM) 10K type strain sequencing project: providing services to taxonomists for standard genome sequencing and annotation.</title>
        <authorList>
            <consortium name="The Broad Institute Genomics Platform"/>
            <consortium name="The Broad Institute Genome Sequencing Center for Infectious Disease"/>
            <person name="Wu L."/>
            <person name="Ma J."/>
        </authorList>
    </citation>
    <scope>NUCLEOTIDE SEQUENCE [LARGE SCALE GENOMIC DNA]</scope>
    <source>
        <strain evidence="6">CCM 7403</strain>
    </source>
</reference>
<dbReference type="GO" id="GO:0070967">
    <property type="term" value="F:coenzyme F420 binding"/>
    <property type="evidence" value="ECO:0007669"/>
    <property type="project" value="TreeGrafter"/>
</dbReference>
<proteinExistence type="predicted"/>
<accession>A0A4P7U7T0</accession>
<dbReference type="SUPFAM" id="SSF50475">
    <property type="entry name" value="FMN-binding split barrel"/>
    <property type="match status" value="1"/>
</dbReference>
<dbReference type="OrthoDB" id="4551790at2"/>
<dbReference type="GO" id="GO:0005829">
    <property type="term" value="C:cytosol"/>
    <property type="evidence" value="ECO:0007669"/>
    <property type="project" value="TreeGrafter"/>
</dbReference>
<keyword evidence="1" id="KW-0560">Oxidoreductase</keyword>
<feature type="domain" description="Pyridoxamine 5'-phosphate oxidase N-terminal" evidence="2">
    <location>
        <begin position="17"/>
        <end position="134"/>
    </location>
</feature>
<dbReference type="InterPro" id="IPR052019">
    <property type="entry name" value="F420H2_bilvrd_red/Heme_oxyg"/>
</dbReference>
<dbReference type="KEGG" id="ndp:E2C04_01480"/>
<sequence length="150" mass="16542">MSIFRPGWDAFPAKLWDFYGEYHLNTLTTLRPDGRPHVVPVGVTLDPENKCAWIITRAGSRKVKNVEAGSATPQGARVAVCQVDGPRWSTIEGRATVVTDAPSIARAVELYAARYRQPSDSPTRVAIRIELDRIVHGPMLLDDPPTLPGR</sequence>
<dbReference type="Gene3D" id="2.30.110.10">
    <property type="entry name" value="Electron Transport, Fmn-binding Protein, Chain A"/>
    <property type="match status" value="1"/>
</dbReference>
<reference evidence="4" key="4">
    <citation type="submission" date="2019-03" db="EMBL/GenBank/DDBJ databases">
        <authorList>
            <person name="Huang Y."/>
        </authorList>
    </citation>
    <scope>NUCLEOTIDE SEQUENCE</scope>
    <source>
        <strain evidence="4">JCM 16608</strain>
    </source>
</reference>
<evidence type="ECO:0000259" key="2">
    <source>
        <dbReference type="Pfam" id="PF01243"/>
    </source>
</evidence>
<evidence type="ECO:0000313" key="6">
    <source>
        <dbReference type="Proteomes" id="UP000630594"/>
    </source>
</evidence>
<dbReference type="Pfam" id="PF01243">
    <property type="entry name" value="PNPOx_N"/>
    <property type="match status" value="1"/>
</dbReference>
<gene>
    <name evidence="4" type="ORF">E2C04_01480</name>
    <name evidence="3" type="ORF">GCM10007231_04890</name>
</gene>
<evidence type="ECO:0000313" key="3">
    <source>
        <dbReference type="EMBL" id="GGD09025.1"/>
    </source>
</evidence>
<dbReference type="EMBL" id="BMCK01000001">
    <property type="protein sequence ID" value="GGD09025.1"/>
    <property type="molecule type" value="Genomic_DNA"/>
</dbReference>
<dbReference type="PANTHER" id="PTHR35176:SF1">
    <property type="entry name" value="F420H(2)-DEPENDENT BILIVERDIN REDUCTASE"/>
    <property type="match status" value="1"/>
</dbReference>
<dbReference type="Proteomes" id="UP000297025">
    <property type="component" value="Chromosome"/>
</dbReference>
<evidence type="ECO:0000256" key="1">
    <source>
        <dbReference type="ARBA" id="ARBA00023002"/>
    </source>
</evidence>
<dbReference type="InterPro" id="IPR019920">
    <property type="entry name" value="F420-binding_dom_put"/>
</dbReference>
<keyword evidence="6" id="KW-1185">Reference proteome</keyword>
<dbReference type="Proteomes" id="UP000630594">
    <property type="component" value="Unassembled WGS sequence"/>
</dbReference>
<dbReference type="EMBL" id="CP038462">
    <property type="protein sequence ID" value="QCC76202.1"/>
    <property type="molecule type" value="Genomic_DNA"/>
</dbReference>
<dbReference type="GO" id="GO:0016627">
    <property type="term" value="F:oxidoreductase activity, acting on the CH-CH group of donors"/>
    <property type="evidence" value="ECO:0007669"/>
    <property type="project" value="TreeGrafter"/>
</dbReference>
<dbReference type="InterPro" id="IPR012349">
    <property type="entry name" value="Split_barrel_FMN-bd"/>
</dbReference>
<dbReference type="RefSeq" id="WP_135831251.1">
    <property type="nucleotide sequence ID" value="NZ_BMCK01000001.1"/>
</dbReference>
<dbReference type="AlphaFoldDB" id="A0A4P7U7T0"/>
<reference evidence="3" key="2">
    <citation type="journal article" date="2014" name="Int. J. Syst. Evol. Microbiol.">
        <title>Complete genome of a new Firmicutes species belonging to the dominant human colonic microbiota ('Ruminococcus bicirculans') reveals two chromosomes and a selective capacity to utilize plant glucans.</title>
        <authorList>
            <consortium name="NISC Comparative Sequencing Program"/>
            <person name="Wegmann U."/>
            <person name="Louis P."/>
            <person name="Goesmann A."/>
            <person name="Henrissat B."/>
            <person name="Duncan S.H."/>
            <person name="Flint H.J."/>
        </authorList>
    </citation>
    <scope>NUCLEOTIDE SEQUENCE</scope>
    <source>
        <strain evidence="3">CCM 7403</strain>
    </source>
</reference>
<reference evidence="3" key="5">
    <citation type="submission" date="2024-05" db="EMBL/GenBank/DDBJ databases">
        <authorList>
            <person name="Sun Q."/>
            <person name="Sedlacek I."/>
        </authorList>
    </citation>
    <scope>NUCLEOTIDE SEQUENCE</scope>
    <source>
        <strain evidence="3">CCM 7403</strain>
    </source>
</reference>
<dbReference type="NCBIfam" id="TIGR03618">
    <property type="entry name" value="Rv1155_F420"/>
    <property type="match status" value="1"/>
</dbReference>
<name>A0A4P7U7T0_9ACTN</name>
<evidence type="ECO:0000313" key="5">
    <source>
        <dbReference type="Proteomes" id="UP000297025"/>
    </source>
</evidence>
<organism evidence="4 5">
    <name type="scientific">Nocardioides daphniae</name>
    <dbReference type="NCBI Taxonomy" id="402297"/>
    <lineage>
        <taxon>Bacteria</taxon>
        <taxon>Bacillati</taxon>
        <taxon>Actinomycetota</taxon>
        <taxon>Actinomycetes</taxon>
        <taxon>Propionibacteriales</taxon>
        <taxon>Nocardioidaceae</taxon>
        <taxon>Nocardioides</taxon>
    </lineage>
</organism>
<evidence type="ECO:0000313" key="4">
    <source>
        <dbReference type="EMBL" id="QCC76202.1"/>
    </source>
</evidence>
<dbReference type="PANTHER" id="PTHR35176">
    <property type="entry name" value="HEME OXYGENASE HI_0854-RELATED"/>
    <property type="match status" value="1"/>
</dbReference>
<dbReference type="InterPro" id="IPR011576">
    <property type="entry name" value="Pyridox_Oxase_N"/>
</dbReference>